<gene>
    <name evidence="2" type="ORF">J2Z82_003853</name>
</gene>
<evidence type="ECO:0000256" key="1">
    <source>
        <dbReference type="SAM" id="Phobius"/>
    </source>
</evidence>
<dbReference type="EMBL" id="JAGGKK010000034">
    <property type="protein sequence ID" value="MBP1950881.1"/>
    <property type="molecule type" value="Genomic_DNA"/>
</dbReference>
<dbReference type="RefSeq" id="WP_209482330.1">
    <property type="nucleotide sequence ID" value="NZ_JAGGKK010000034.1"/>
</dbReference>
<comment type="caution">
    <text evidence="2">The sequence shown here is derived from an EMBL/GenBank/DDBJ whole genome shotgun (WGS) entry which is preliminary data.</text>
</comment>
<keyword evidence="1" id="KW-1133">Transmembrane helix</keyword>
<evidence type="ECO:0000313" key="3">
    <source>
        <dbReference type="Proteomes" id="UP001519328"/>
    </source>
</evidence>
<sequence length="85" mass="9833">MNEEKKKKYLYLLMGYLGFLLMGFGIARYISVVQDTIGLALTMFGYIFLVTFFGFVENKIGVTKKETIIFRIGLIVPFVLLLFIY</sequence>
<name>A0ABS4HIZ7_9BACI</name>
<reference evidence="2 3" key="1">
    <citation type="submission" date="2021-03" db="EMBL/GenBank/DDBJ databases">
        <title>Genomic Encyclopedia of Type Strains, Phase IV (KMG-IV): sequencing the most valuable type-strain genomes for metagenomic binning, comparative biology and taxonomic classification.</title>
        <authorList>
            <person name="Goeker M."/>
        </authorList>
    </citation>
    <scope>NUCLEOTIDE SEQUENCE [LARGE SCALE GENOMIC DNA]</scope>
    <source>
        <strain evidence="2 3">DSM 21085</strain>
    </source>
</reference>
<accession>A0ABS4HIZ7</accession>
<evidence type="ECO:0000313" key="2">
    <source>
        <dbReference type="EMBL" id="MBP1950881.1"/>
    </source>
</evidence>
<feature type="transmembrane region" description="Helical" evidence="1">
    <location>
        <begin position="9"/>
        <end position="30"/>
    </location>
</feature>
<feature type="transmembrane region" description="Helical" evidence="1">
    <location>
        <begin position="68"/>
        <end position="84"/>
    </location>
</feature>
<keyword evidence="1" id="KW-0472">Membrane</keyword>
<feature type="transmembrane region" description="Helical" evidence="1">
    <location>
        <begin position="36"/>
        <end position="56"/>
    </location>
</feature>
<dbReference type="Proteomes" id="UP001519328">
    <property type="component" value="Unassembled WGS sequence"/>
</dbReference>
<keyword evidence="3" id="KW-1185">Reference proteome</keyword>
<proteinExistence type="predicted"/>
<keyword evidence="1" id="KW-0812">Transmembrane</keyword>
<protein>
    <submittedName>
        <fullName evidence="2">Uncharacterized protein</fullName>
    </submittedName>
</protein>
<organism evidence="2 3">
    <name type="scientific">Virgibacillus litoralis</name>
    <dbReference type="NCBI Taxonomy" id="578221"/>
    <lineage>
        <taxon>Bacteria</taxon>
        <taxon>Bacillati</taxon>
        <taxon>Bacillota</taxon>
        <taxon>Bacilli</taxon>
        <taxon>Bacillales</taxon>
        <taxon>Bacillaceae</taxon>
        <taxon>Virgibacillus</taxon>
    </lineage>
</organism>